<dbReference type="PANTHER" id="PTHR30461">
    <property type="entry name" value="DNA-INVERTASE FROM LAMBDOID PROPHAGE"/>
    <property type="match status" value="1"/>
</dbReference>
<dbReference type="Pfam" id="PF13408">
    <property type="entry name" value="Zn_ribbon_recom"/>
    <property type="match status" value="1"/>
</dbReference>
<dbReference type="InterPro" id="IPR025827">
    <property type="entry name" value="Zn_ribbon_recom_dom"/>
</dbReference>
<accession>A0A7X0F2W5</accession>
<gene>
    <name evidence="5" type="ORF">FHU36_007828</name>
</gene>
<dbReference type="AlphaFoldDB" id="A0A7X0F2W5"/>
<dbReference type="Pfam" id="PF07508">
    <property type="entry name" value="Recombinase"/>
    <property type="match status" value="1"/>
</dbReference>
<keyword evidence="1" id="KW-0238">DNA-binding</keyword>
<evidence type="ECO:0000256" key="2">
    <source>
        <dbReference type="ARBA" id="ARBA00023172"/>
    </source>
</evidence>
<dbReference type="EMBL" id="JACHJB010000004">
    <property type="protein sequence ID" value="MBB6351245.1"/>
    <property type="molecule type" value="Genomic_DNA"/>
</dbReference>
<evidence type="ECO:0000259" key="4">
    <source>
        <dbReference type="PROSITE" id="PS51737"/>
    </source>
</evidence>
<proteinExistence type="predicted"/>
<dbReference type="PROSITE" id="PS51736">
    <property type="entry name" value="RECOMBINASES_3"/>
    <property type="match status" value="1"/>
</dbReference>
<evidence type="ECO:0000313" key="6">
    <source>
        <dbReference type="Proteomes" id="UP000583800"/>
    </source>
</evidence>
<evidence type="ECO:0000256" key="1">
    <source>
        <dbReference type="ARBA" id="ARBA00023125"/>
    </source>
</evidence>
<dbReference type="InterPro" id="IPR050639">
    <property type="entry name" value="SSR_resolvase"/>
</dbReference>
<sequence length="493" mass="55471">MPLSPRSSDSPIIAVGYTRVSTKREEMISPELQEHEQDVYAARHGIRIVERVRDLDLSGREFAKRSVDYIVRGIREGRWNTVLLWKWSRWGRNLLQSRLYLAEVEQAGGRVIAVTEDFDTTTSVGRFTRDQMLTIAELQSDQMSESWKETQARRRRNGLPHTGAARFGYLYDRATGYTVDPATAPALKTCYERFVAGTGMRALALELNANGYRTLRGGLFTSTALGRLMDTGFAAGLIRERSNPPNDGTNSRKLSSFDVWRQGAHEHIISMELWETYREKRLANALKAPRLRVVTHTLSGLVVCKACGLTMISARNGERQYHVWRCRKRQETKSCPGAVVSNKRLEAMVREWVTTNAKGGETVEADPQRILAAQKATTDVKACEATISRLKAKRRRLADGYAAGDIEHEDYTALKAEITDQLDAAETALKTACALEAEMGTDLKATFTTLADLWDDATAQERHELLTRVIKRIDIEPGTWNNPNKAVIVPRWA</sequence>
<dbReference type="SMART" id="SM00857">
    <property type="entry name" value="Resolvase"/>
    <property type="match status" value="1"/>
</dbReference>
<dbReference type="Pfam" id="PF00239">
    <property type="entry name" value="Resolvase"/>
    <property type="match status" value="1"/>
</dbReference>
<name>A0A7X0F2W5_9ACTN</name>
<keyword evidence="6" id="KW-1185">Reference proteome</keyword>
<dbReference type="Gene3D" id="3.40.50.1390">
    <property type="entry name" value="Resolvase, N-terminal catalytic domain"/>
    <property type="match status" value="1"/>
</dbReference>
<organism evidence="5 6">
    <name type="scientific">Nonomuraea muscovyensis</name>
    <dbReference type="NCBI Taxonomy" id="1124761"/>
    <lineage>
        <taxon>Bacteria</taxon>
        <taxon>Bacillati</taxon>
        <taxon>Actinomycetota</taxon>
        <taxon>Actinomycetes</taxon>
        <taxon>Streptosporangiales</taxon>
        <taxon>Streptosporangiaceae</taxon>
        <taxon>Nonomuraea</taxon>
    </lineage>
</organism>
<dbReference type="PROSITE" id="PS51737">
    <property type="entry name" value="RECOMBINASE_DNA_BIND"/>
    <property type="match status" value="1"/>
</dbReference>
<feature type="domain" description="Resolvase/invertase-type recombinase catalytic" evidence="3">
    <location>
        <begin position="13"/>
        <end position="158"/>
    </location>
</feature>
<protein>
    <submittedName>
        <fullName evidence="5">DNA invertase Pin-like site-specific DNA recombinase</fullName>
    </submittedName>
</protein>
<dbReference type="InterPro" id="IPR038109">
    <property type="entry name" value="DNA_bind_recomb_sf"/>
</dbReference>
<dbReference type="Proteomes" id="UP000583800">
    <property type="component" value="Unassembled WGS sequence"/>
</dbReference>
<dbReference type="CDD" id="cd00338">
    <property type="entry name" value="Ser_Recombinase"/>
    <property type="match status" value="1"/>
</dbReference>
<dbReference type="InterPro" id="IPR011109">
    <property type="entry name" value="DNA_bind_recombinase_dom"/>
</dbReference>
<dbReference type="PANTHER" id="PTHR30461:SF2">
    <property type="entry name" value="SERINE RECOMBINASE PINE-RELATED"/>
    <property type="match status" value="1"/>
</dbReference>
<dbReference type="InterPro" id="IPR006119">
    <property type="entry name" value="Resolv_N"/>
</dbReference>
<dbReference type="GO" id="GO:0003677">
    <property type="term" value="F:DNA binding"/>
    <property type="evidence" value="ECO:0007669"/>
    <property type="project" value="UniProtKB-KW"/>
</dbReference>
<evidence type="ECO:0000259" key="3">
    <source>
        <dbReference type="PROSITE" id="PS51736"/>
    </source>
</evidence>
<evidence type="ECO:0000313" key="5">
    <source>
        <dbReference type="EMBL" id="MBB6351245.1"/>
    </source>
</evidence>
<dbReference type="Gene3D" id="3.90.1750.20">
    <property type="entry name" value="Putative Large Serine Recombinase, Chain B, Domain 2"/>
    <property type="match status" value="1"/>
</dbReference>
<comment type="caution">
    <text evidence="5">The sequence shown here is derived from an EMBL/GenBank/DDBJ whole genome shotgun (WGS) entry which is preliminary data.</text>
</comment>
<dbReference type="GO" id="GO:0000150">
    <property type="term" value="F:DNA strand exchange activity"/>
    <property type="evidence" value="ECO:0007669"/>
    <property type="project" value="InterPro"/>
</dbReference>
<dbReference type="InterPro" id="IPR036162">
    <property type="entry name" value="Resolvase-like_N_sf"/>
</dbReference>
<reference evidence="5 6" key="1">
    <citation type="submission" date="2020-08" db="EMBL/GenBank/DDBJ databases">
        <title>Sequencing the genomes of 1000 actinobacteria strains.</title>
        <authorList>
            <person name="Klenk H.-P."/>
        </authorList>
    </citation>
    <scope>NUCLEOTIDE SEQUENCE [LARGE SCALE GENOMIC DNA]</scope>
    <source>
        <strain evidence="5 6">DSM 45913</strain>
    </source>
</reference>
<keyword evidence="2" id="KW-0233">DNA recombination</keyword>
<dbReference type="RefSeq" id="WP_246503222.1">
    <property type="nucleotide sequence ID" value="NZ_JACHJB010000004.1"/>
</dbReference>
<feature type="domain" description="Recombinase" evidence="4">
    <location>
        <begin position="166"/>
        <end position="288"/>
    </location>
</feature>
<dbReference type="SUPFAM" id="SSF53041">
    <property type="entry name" value="Resolvase-like"/>
    <property type="match status" value="1"/>
</dbReference>